<keyword evidence="10 13" id="KW-0275">Fatty acid biosynthesis</keyword>
<dbReference type="PANTHER" id="PTHR30272">
    <property type="entry name" value="3-HYDROXYACYL-[ACYL-CARRIER-PROTEIN] DEHYDRATASE"/>
    <property type="match status" value="1"/>
</dbReference>
<dbReference type="NCBIfam" id="TIGR01749">
    <property type="entry name" value="fabA"/>
    <property type="match status" value="1"/>
</dbReference>
<evidence type="ECO:0000256" key="9">
    <source>
        <dbReference type="ARBA" id="ARBA00023098"/>
    </source>
</evidence>
<accession>A0ABU9GHY6</accession>
<evidence type="ECO:0000313" key="15">
    <source>
        <dbReference type="Proteomes" id="UP001378242"/>
    </source>
</evidence>
<organism evidence="14 15">
    <name type="scientific">Cobetia marina</name>
    <name type="common">Deleya marina</name>
    <dbReference type="NCBI Taxonomy" id="28258"/>
    <lineage>
        <taxon>Bacteria</taxon>
        <taxon>Pseudomonadati</taxon>
        <taxon>Pseudomonadota</taxon>
        <taxon>Gammaproteobacteria</taxon>
        <taxon>Oceanospirillales</taxon>
        <taxon>Halomonadaceae</taxon>
        <taxon>Cobetia</taxon>
    </lineage>
</organism>
<evidence type="ECO:0000256" key="2">
    <source>
        <dbReference type="ARBA" id="ARBA00004496"/>
    </source>
</evidence>
<dbReference type="InterPro" id="IPR013114">
    <property type="entry name" value="FabA_FabZ"/>
</dbReference>
<evidence type="ECO:0000256" key="3">
    <source>
        <dbReference type="ARBA" id="ARBA00005194"/>
    </source>
</evidence>
<evidence type="ECO:0000256" key="8">
    <source>
        <dbReference type="ARBA" id="ARBA00022832"/>
    </source>
</evidence>
<dbReference type="EMBL" id="JBAKAP010000014">
    <property type="protein sequence ID" value="MEL0617726.1"/>
    <property type="molecule type" value="Genomic_DNA"/>
</dbReference>
<sequence>MTKQHSFTRDELLACGQGELFGPGNAQLPAPNMLMLDRITHISEEGGSHGKGQLIAELDITPDLWFFDCHFPGDPVMPGCLGLDAMWQLVGFHLGWLGNPGRGRALGCGEVKFSGQVLPTAKKVTYTINIKRVITRKLILGIADGTVTVDGRDIYQANDLRVGLFTSTANF</sequence>
<protein>
    <recommendedName>
        <fullName evidence="13">3-hydroxydecanoyl-[acyl-carrier-protein] dehydratase</fullName>
        <ecNumber evidence="13">4.2.1.59</ecNumber>
    </recommendedName>
    <alternativeName>
        <fullName evidence="13">3-hydroxyacyl-[acyl-carrier-protein] dehydratase FabA</fullName>
    </alternativeName>
    <alternativeName>
        <fullName evidence="13">Beta-hydroxydecanoyl thioester dehydrase</fullName>
    </alternativeName>
    <alternativeName>
        <fullName evidence="13">Trans-2-decenoyl-[acyl-carrier-protein] isomerase</fullName>
        <ecNumber evidence="13">5.3.3.14</ecNumber>
    </alternativeName>
</protein>
<gene>
    <name evidence="13 14" type="primary">fabA</name>
    <name evidence="14" type="ORF">V6243_12915</name>
</gene>
<keyword evidence="15" id="KW-1185">Reference proteome</keyword>
<keyword evidence="12 13" id="KW-0456">Lyase</keyword>
<keyword evidence="7 13" id="KW-0444">Lipid biosynthesis</keyword>
<keyword evidence="11 13" id="KW-0413">Isomerase</keyword>
<evidence type="ECO:0000256" key="10">
    <source>
        <dbReference type="ARBA" id="ARBA00023160"/>
    </source>
</evidence>
<comment type="subunit">
    <text evidence="5 13">Homodimer.</text>
</comment>
<evidence type="ECO:0000256" key="7">
    <source>
        <dbReference type="ARBA" id="ARBA00022516"/>
    </source>
</evidence>
<keyword evidence="6 13" id="KW-0963">Cytoplasm</keyword>
<comment type="catalytic activity">
    <reaction evidence="13">
        <text>(2E)-decenoyl-[ACP] = (3Z)-decenoyl-[ACP]</text>
        <dbReference type="Rhea" id="RHEA:23568"/>
        <dbReference type="Rhea" id="RHEA-COMP:9639"/>
        <dbReference type="Rhea" id="RHEA-COMP:9927"/>
        <dbReference type="ChEBI" id="CHEBI:78467"/>
        <dbReference type="ChEBI" id="CHEBI:78798"/>
        <dbReference type="EC" id="5.3.3.14"/>
    </reaction>
</comment>
<comment type="function">
    <text evidence="13">Necessary for the introduction of cis unsaturation into fatty acids. Catalyzes the dehydration of (3R)-3-hydroxydecanoyl-ACP to E-(2)-decenoyl-ACP and then its isomerization to Z-(3)-decenoyl-ACP. Can catalyze the dehydratase reaction for beta-hydroxyacyl-ACPs with saturated chain lengths up to 16:0, being most active on intermediate chain length.</text>
</comment>
<keyword evidence="8 13" id="KW-0276">Fatty acid metabolism</keyword>
<proteinExistence type="inferred from homology"/>
<comment type="pathway">
    <text evidence="3 13">Lipid metabolism; fatty acid biosynthesis.</text>
</comment>
<evidence type="ECO:0000256" key="13">
    <source>
        <dbReference type="HAMAP-Rule" id="MF_00405"/>
    </source>
</evidence>
<dbReference type="EC" id="4.2.1.59" evidence="13"/>
<dbReference type="RefSeq" id="WP_077373372.1">
    <property type="nucleotide sequence ID" value="NZ_BJOH01000019.1"/>
</dbReference>
<comment type="catalytic activity">
    <reaction evidence="1 13">
        <text>a (3R)-hydroxyacyl-[ACP] = a (2E)-enoyl-[ACP] + H2O</text>
        <dbReference type="Rhea" id="RHEA:13097"/>
        <dbReference type="Rhea" id="RHEA-COMP:9925"/>
        <dbReference type="Rhea" id="RHEA-COMP:9945"/>
        <dbReference type="ChEBI" id="CHEBI:15377"/>
        <dbReference type="ChEBI" id="CHEBI:78784"/>
        <dbReference type="ChEBI" id="CHEBI:78827"/>
        <dbReference type="EC" id="4.2.1.59"/>
    </reaction>
</comment>
<evidence type="ECO:0000256" key="4">
    <source>
        <dbReference type="ARBA" id="ARBA00006714"/>
    </source>
</evidence>
<dbReference type="InterPro" id="IPR010083">
    <property type="entry name" value="FabA"/>
</dbReference>
<comment type="similarity">
    <text evidence="4 13">Belongs to the thioester dehydratase family. FabA subfamily.</text>
</comment>
<keyword evidence="9 13" id="KW-0443">Lipid metabolism</keyword>
<comment type="caution">
    <text evidence="14">The sequence shown here is derived from an EMBL/GenBank/DDBJ whole genome shotgun (WGS) entry which is preliminary data.</text>
</comment>
<dbReference type="CDD" id="cd01287">
    <property type="entry name" value="FabA"/>
    <property type="match status" value="1"/>
</dbReference>
<dbReference type="NCBIfam" id="NF003509">
    <property type="entry name" value="PRK05174.1"/>
    <property type="match status" value="1"/>
</dbReference>
<dbReference type="HAMAP" id="MF_00405">
    <property type="entry name" value="FabA"/>
    <property type="match status" value="1"/>
</dbReference>
<dbReference type="Proteomes" id="UP001378242">
    <property type="component" value="Unassembled WGS sequence"/>
</dbReference>
<dbReference type="GeneID" id="43176340"/>
<dbReference type="EC" id="5.3.3.14" evidence="13"/>
<name>A0ABU9GHY6_COBMA</name>
<evidence type="ECO:0000256" key="6">
    <source>
        <dbReference type="ARBA" id="ARBA00022490"/>
    </source>
</evidence>
<dbReference type="GO" id="GO:0019171">
    <property type="term" value="F:(3R)-hydroxyacyl-[acyl-carrier-protein] dehydratase activity"/>
    <property type="evidence" value="ECO:0007669"/>
    <property type="project" value="UniProtKB-EC"/>
</dbReference>
<evidence type="ECO:0000256" key="11">
    <source>
        <dbReference type="ARBA" id="ARBA00023235"/>
    </source>
</evidence>
<dbReference type="PANTHER" id="PTHR30272:SF8">
    <property type="entry name" value="3-HYDROXYDECANOYL-[ACYL-CARRIER-PROTEIN] DEHYDRATASE"/>
    <property type="match status" value="1"/>
</dbReference>
<feature type="active site" evidence="13">
    <location>
        <position position="70"/>
    </location>
</feature>
<evidence type="ECO:0000313" key="14">
    <source>
        <dbReference type="EMBL" id="MEL0617726.1"/>
    </source>
</evidence>
<dbReference type="SUPFAM" id="SSF54637">
    <property type="entry name" value="Thioesterase/thiol ester dehydrase-isomerase"/>
    <property type="match status" value="1"/>
</dbReference>
<reference evidence="14 15" key="1">
    <citation type="submission" date="2024-02" db="EMBL/GenBank/DDBJ databases">
        <title>Bacteria isolated from the canopy kelp, Nereocystis luetkeana.</title>
        <authorList>
            <person name="Pfister C.A."/>
            <person name="Younker I.T."/>
            <person name="Light S.H."/>
        </authorList>
    </citation>
    <scope>NUCLEOTIDE SEQUENCE [LARGE SCALE GENOMIC DNA]</scope>
    <source>
        <strain evidence="14 15">TI.5.07</strain>
    </source>
</reference>
<comment type="subcellular location">
    <subcellularLocation>
        <location evidence="2 13">Cytoplasm</location>
    </subcellularLocation>
</comment>
<evidence type="ECO:0000256" key="12">
    <source>
        <dbReference type="ARBA" id="ARBA00023239"/>
    </source>
</evidence>
<dbReference type="InterPro" id="IPR029069">
    <property type="entry name" value="HotDog_dom_sf"/>
</dbReference>
<comment type="catalytic activity">
    <reaction evidence="13">
        <text>(3R)-hydroxydecanoyl-[ACP] = (2E)-decenoyl-[ACP] + H2O</text>
        <dbReference type="Rhea" id="RHEA:41860"/>
        <dbReference type="Rhea" id="RHEA-COMP:9638"/>
        <dbReference type="Rhea" id="RHEA-COMP:9639"/>
        <dbReference type="ChEBI" id="CHEBI:15377"/>
        <dbReference type="ChEBI" id="CHEBI:78466"/>
        <dbReference type="ChEBI" id="CHEBI:78467"/>
    </reaction>
</comment>
<dbReference type="Gene3D" id="3.10.129.10">
    <property type="entry name" value="Hotdog Thioesterase"/>
    <property type="match status" value="1"/>
</dbReference>
<dbReference type="Pfam" id="PF07977">
    <property type="entry name" value="FabA"/>
    <property type="match status" value="1"/>
</dbReference>
<evidence type="ECO:0000256" key="1">
    <source>
        <dbReference type="ARBA" id="ARBA00001055"/>
    </source>
</evidence>
<evidence type="ECO:0000256" key="5">
    <source>
        <dbReference type="ARBA" id="ARBA00011738"/>
    </source>
</evidence>